<reference evidence="4" key="1">
    <citation type="journal article" date="2015" name="PLoS Genet.">
        <title>The dynamic genome and transcriptome of the human fungal pathogen Blastomyces and close relative Emmonsia.</title>
        <authorList>
            <person name="Munoz J.F."/>
            <person name="Gauthier G.M."/>
            <person name="Desjardins C.A."/>
            <person name="Gallo J.E."/>
            <person name="Holder J."/>
            <person name="Sullivan T.D."/>
            <person name="Marty A.J."/>
            <person name="Carmen J.C."/>
            <person name="Chen Z."/>
            <person name="Ding L."/>
            <person name="Gujja S."/>
            <person name="Magrini V."/>
            <person name="Misas E."/>
            <person name="Mitreva M."/>
            <person name="Priest M."/>
            <person name="Saif S."/>
            <person name="Whiston E.A."/>
            <person name="Young S."/>
            <person name="Zeng Q."/>
            <person name="Goldman W.E."/>
            <person name="Mardis E.R."/>
            <person name="Taylor J.W."/>
            <person name="McEwen J.G."/>
            <person name="Clay O.K."/>
            <person name="Klein B.S."/>
            <person name="Cuomo C.A."/>
        </authorList>
    </citation>
    <scope>NUCLEOTIDE SEQUENCE [LARGE SCALE GENOMIC DNA]</scope>
    <source>
        <strain evidence="4">UAMH 3008</strain>
    </source>
</reference>
<gene>
    <name evidence="3" type="ORF">EMCG_03790</name>
</gene>
<evidence type="ECO:0000313" key="3">
    <source>
        <dbReference type="EMBL" id="KKZ61681.1"/>
    </source>
</evidence>
<evidence type="ECO:0000256" key="2">
    <source>
        <dbReference type="SAM" id="SignalP"/>
    </source>
</evidence>
<organism evidence="3 4">
    <name type="scientific">[Emmonsia] crescens</name>
    <dbReference type="NCBI Taxonomy" id="73230"/>
    <lineage>
        <taxon>Eukaryota</taxon>
        <taxon>Fungi</taxon>
        <taxon>Dikarya</taxon>
        <taxon>Ascomycota</taxon>
        <taxon>Pezizomycotina</taxon>
        <taxon>Eurotiomycetes</taxon>
        <taxon>Eurotiomycetidae</taxon>
        <taxon>Onygenales</taxon>
        <taxon>Ajellomycetaceae</taxon>
        <taxon>Emergomyces</taxon>
    </lineage>
</organism>
<feature type="compositionally biased region" description="Low complexity" evidence="1">
    <location>
        <begin position="94"/>
        <end position="108"/>
    </location>
</feature>
<feature type="chain" id="PRO_5002545754" evidence="2">
    <location>
        <begin position="20"/>
        <end position="108"/>
    </location>
</feature>
<dbReference type="OrthoDB" id="4187238at2759"/>
<dbReference type="Proteomes" id="UP000034164">
    <property type="component" value="Unassembled WGS sequence"/>
</dbReference>
<evidence type="ECO:0000313" key="4">
    <source>
        <dbReference type="Proteomes" id="UP000034164"/>
    </source>
</evidence>
<comment type="caution">
    <text evidence="3">The sequence shown here is derived from an EMBL/GenBank/DDBJ whole genome shotgun (WGS) entry which is preliminary data.</text>
</comment>
<feature type="signal peptide" evidence="2">
    <location>
        <begin position="1"/>
        <end position="19"/>
    </location>
</feature>
<name>A0A0G2J863_9EURO</name>
<feature type="region of interest" description="Disordered" evidence="1">
    <location>
        <begin position="88"/>
        <end position="108"/>
    </location>
</feature>
<accession>A0A0G2J863</accession>
<keyword evidence="2" id="KW-0732">Signal</keyword>
<dbReference type="EMBL" id="LCZI01001250">
    <property type="protein sequence ID" value="KKZ61681.1"/>
    <property type="molecule type" value="Genomic_DNA"/>
</dbReference>
<dbReference type="AlphaFoldDB" id="A0A0G2J863"/>
<proteinExistence type="predicted"/>
<protein>
    <submittedName>
        <fullName evidence="3">Uncharacterized protein</fullName>
    </submittedName>
</protein>
<dbReference type="VEuPathDB" id="FungiDB:EMCG_03790"/>
<sequence length="108" mass="12178">MKYSVALFGVLGLISLSAAAPKYEPYYEPNWMFPLDEPWDWCSQRVTCNDDSDCYTSDCLDLVDQRKGLITCGTWPWWPHSCWGWIPSSKSSGTKAETNAETEAVAAE</sequence>
<evidence type="ECO:0000256" key="1">
    <source>
        <dbReference type="SAM" id="MobiDB-lite"/>
    </source>
</evidence>